<organism evidence="2 3">
    <name type="scientific">Muribaculum intestinale</name>
    <dbReference type="NCBI Taxonomy" id="1796646"/>
    <lineage>
        <taxon>Bacteria</taxon>
        <taxon>Pseudomonadati</taxon>
        <taxon>Bacteroidota</taxon>
        <taxon>Bacteroidia</taxon>
        <taxon>Bacteroidales</taxon>
        <taxon>Muribaculaceae</taxon>
        <taxon>Muribaculum</taxon>
    </lineage>
</organism>
<protein>
    <recommendedName>
        <fullName evidence="4">T9SS type A sorting domain-containing protein</fullName>
    </recommendedName>
</protein>
<accession>A0A1Z2XEB2</accession>
<dbReference type="InterPro" id="IPR026444">
    <property type="entry name" value="Secre_tail"/>
</dbReference>
<keyword evidence="1" id="KW-0732">Signal</keyword>
<dbReference type="EMBL" id="CP015402">
    <property type="protein sequence ID" value="ANU62719.2"/>
    <property type="molecule type" value="Genomic_DNA"/>
</dbReference>
<dbReference type="GeneID" id="65535729"/>
<accession>A0A1B1S7F2</accession>
<gene>
    <name evidence="2" type="ORF">A4V02_02590</name>
</gene>
<reference evidence="3" key="1">
    <citation type="submission" date="2016-04" db="EMBL/GenBank/DDBJ databases">
        <title>Complete Genome Sequences of Twelve Strains of a Stable Defined Moderately Diverse Mouse Microbiota 2 (sDMDMm2).</title>
        <authorList>
            <person name="Uchimura Y."/>
            <person name="Wyss M."/>
            <person name="Brugiroux S."/>
            <person name="Limenitakis J.P."/>
            <person name="Stecher B."/>
            <person name="McCoy K.D."/>
            <person name="Macpherson A.J."/>
        </authorList>
    </citation>
    <scope>NUCLEOTIDE SEQUENCE [LARGE SCALE GENOMIC DNA]</scope>
    <source>
        <strain evidence="3">YL27</strain>
    </source>
</reference>
<sequence length="734" mass="79254">MKKLLPLALSCMIMANAPAIAGETAYGYLFGSKTGENGFVSFDIDNPQKLTVKNRVYSYIHPSAGEYVDGRIYTYQVELGEISGISSDSWAVYDGETFKRIEQKNMYAMNRMVDMTFDYTTNTLYGLIEDKYTTGVVDATSLCAIDMSTGEYTIIGSPGELKAIDGYGREDIDALITLACDADGQLYAMSHYRYFYKIDKHTAKLTQVGERHNLGTASQFQSMTFDAEGRLWWGQQHPDYAHFCEIDLTTAIPGGFVDFRTDYDKLNKLGDDAQVTAIFFKDKTIRKQSLKAVDALKAEIDKTDINAVQLSWALPTENYAGENAAPTGIKIYRLGTSGPIATLGADATTYTDNATGDGKVTYEVIPCNEAGDGFPAFITLFAGYDRLNAVTDIAVSVDDRTATLTWKAPTSTVNGGYADYNAITYNVYRGLGETVTPVATGISSTEFSETITDNGGFFYVIEPLCGGITGVSAKSETFVLTSTATIPYFTGFEDDGDGSQWTIINNPASAGWSIGKKNYIYDGKKTAIGSTNGKPADDWLISPAIEFEAGDHILDYYANGASYDTHSYEICLGTDGRSPDSFTTSIYSVTDAKVYDPDGANLAGTETKGWAHVEVKFNVAKAGTYHLGIHNVNTCTYANLRIDNLSIKKAATSGIDTINEGEPVALVITPGTVTVSASSAITSIIIVNLQGQTIRAFSSADNSVEINTSGLAGGVYVITATTSDGQTARFKAKF</sequence>
<dbReference type="NCBIfam" id="TIGR04183">
    <property type="entry name" value="Por_Secre_tail"/>
    <property type="match status" value="1"/>
</dbReference>
<dbReference type="OrthoDB" id="1054303at2"/>
<dbReference type="KEGG" id="pary:A4V02_02590"/>
<feature type="chain" id="PRO_5013289140" description="T9SS type A sorting domain-containing protein" evidence="1">
    <location>
        <begin position="22"/>
        <end position="734"/>
    </location>
</feature>
<proteinExistence type="predicted"/>
<feature type="signal peptide" evidence="1">
    <location>
        <begin position="1"/>
        <end position="21"/>
    </location>
</feature>
<keyword evidence="3" id="KW-1185">Reference proteome</keyword>
<dbReference type="AlphaFoldDB" id="A0A1B1S7F2"/>
<evidence type="ECO:0008006" key="4">
    <source>
        <dbReference type="Google" id="ProtNLM"/>
    </source>
</evidence>
<dbReference type="SUPFAM" id="SSF63825">
    <property type="entry name" value="YWTD domain"/>
    <property type="match status" value="1"/>
</dbReference>
<name>A0A1B1S7F2_9BACT</name>
<evidence type="ECO:0000313" key="2">
    <source>
        <dbReference type="EMBL" id="ANU62719.2"/>
    </source>
</evidence>
<evidence type="ECO:0000256" key="1">
    <source>
        <dbReference type="SAM" id="SignalP"/>
    </source>
</evidence>
<dbReference type="Proteomes" id="UP000186351">
    <property type="component" value="Chromosome"/>
</dbReference>
<dbReference type="NCBIfam" id="NF038128">
    <property type="entry name" value="choice_anch_J"/>
    <property type="match status" value="1"/>
</dbReference>
<dbReference type="Gene3D" id="2.60.120.200">
    <property type="match status" value="1"/>
</dbReference>
<dbReference type="RefSeq" id="WP_084273938.1">
    <property type="nucleotide sequence ID" value="NZ_CAMSDF010000074.1"/>
</dbReference>
<evidence type="ECO:0000313" key="3">
    <source>
        <dbReference type="Proteomes" id="UP000186351"/>
    </source>
</evidence>